<sequence>MRIFEFVDIHYPFISKLIEIEPVTHIIIGGNGFRIIIDHDPSPSALPDSLKSIHRTPVKFYRASNPVSTGTKYYNGLIITFVLHVIVSSVIGEVKVIGLCRVFGSKCIYLFYYRGNAQFFSEVPYNNRTDIRINRIFINQTSYLKVGEALFFCNRQHMFG</sequence>
<name>A0A644Z1M1_9ZZZZ</name>
<comment type="caution">
    <text evidence="1">The sequence shown here is derived from an EMBL/GenBank/DDBJ whole genome shotgun (WGS) entry which is preliminary data.</text>
</comment>
<reference evidence="1" key="1">
    <citation type="submission" date="2019-08" db="EMBL/GenBank/DDBJ databases">
        <authorList>
            <person name="Kucharzyk K."/>
            <person name="Murdoch R.W."/>
            <person name="Higgins S."/>
            <person name="Loffler F."/>
        </authorList>
    </citation>
    <scope>NUCLEOTIDE SEQUENCE</scope>
</reference>
<protein>
    <submittedName>
        <fullName evidence="1">Uncharacterized protein</fullName>
    </submittedName>
</protein>
<organism evidence="1">
    <name type="scientific">bioreactor metagenome</name>
    <dbReference type="NCBI Taxonomy" id="1076179"/>
    <lineage>
        <taxon>unclassified sequences</taxon>
        <taxon>metagenomes</taxon>
        <taxon>ecological metagenomes</taxon>
    </lineage>
</organism>
<dbReference type="AlphaFoldDB" id="A0A644Z1M1"/>
<gene>
    <name evidence="1" type="ORF">SDC9_79188</name>
</gene>
<dbReference type="EMBL" id="VSSQ01006415">
    <property type="protein sequence ID" value="MPM32623.1"/>
    <property type="molecule type" value="Genomic_DNA"/>
</dbReference>
<proteinExistence type="predicted"/>
<accession>A0A644Z1M1</accession>
<evidence type="ECO:0000313" key="1">
    <source>
        <dbReference type="EMBL" id="MPM32623.1"/>
    </source>
</evidence>